<dbReference type="Proteomes" id="UP000274504">
    <property type="component" value="Unassembled WGS sequence"/>
</dbReference>
<evidence type="ECO:0000313" key="8">
    <source>
        <dbReference type="Proteomes" id="UP000321570"/>
    </source>
</evidence>
<evidence type="ECO:0000259" key="4">
    <source>
        <dbReference type="PROSITE" id="PS50102"/>
    </source>
</evidence>
<feature type="domain" description="RRM" evidence="4">
    <location>
        <begin position="14"/>
        <end position="90"/>
    </location>
</feature>
<dbReference type="SMART" id="SM00360">
    <property type="entry name" value="RRM"/>
    <property type="match status" value="1"/>
</dbReference>
<sequence length="222" mass="24774">MSTRKISIPDTPSYRVYIGNLPQDCIQSHIEQILDGCQISNIHMVRDQNTDKFKGYAYAELRDEASYQKALCYDKTIVNGREVRVNDADRNRTNRGGRGGFNGNARGGRSGGGMERNDFRGPNRGGGYRPKVQPDALNRFGNQIAAASPSPSTSTFRHPPVIDERPTVHPDDPNRPRISLKPRTVPFDPSADDRELSERAKSIFGVGRPRPPSPLRNTEDKE</sequence>
<feature type="compositionally biased region" description="Basic and acidic residues" evidence="3">
    <location>
        <begin position="191"/>
        <end position="201"/>
    </location>
</feature>
<evidence type="ECO:0000256" key="3">
    <source>
        <dbReference type="SAM" id="MobiDB-lite"/>
    </source>
</evidence>
<dbReference type="Proteomes" id="UP000321570">
    <property type="component" value="Unassembled WGS sequence"/>
</dbReference>
<evidence type="ECO:0000313" key="5">
    <source>
        <dbReference type="EMBL" id="VDL18761.1"/>
    </source>
</evidence>
<dbReference type="Gene3D" id="3.30.70.330">
    <property type="match status" value="1"/>
</dbReference>
<dbReference type="Pfam" id="PF00076">
    <property type="entry name" value="RRM_1"/>
    <property type="match status" value="1"/>
</dbReference>
<dbReference type="InterPro" id="IPR012677">
    <property type="entry name" value="Nucleotide-bd_a/b_plait_sf"/>
</dbReference>
<dbReference type="AlphaFoldDB" id="A0A0R3SAC8"/>
<dbReference type="PANTHER" id="PTHR23236">
    <property type="entry name" value="EUKARYOTIC TRANSLATION INITIATION FACTOR 4B/4H"/>
    <property type="match status" value="1"/>
</dbReference>
<dbReference type="STRING" id="6216.A0A0R3SAC8"/>
<dbReference type="SUPFAM" id="SSF54928">
    <property type="entry name" value="RNA-binding domain, RBD"/>
    <property type="match status" value="1"/>
</dbReference>
<dbReference type="EMBL" id="UYSG01000232">
    <property type="protein sequence ID" value="VDL18761.1"/>
    <property type="molecule type" value="Genomic_DNA"/>
</dbReference>
<dbReference type="InterPro" id="IPR035979">
    <property type="entry name" value="RBD_domain_sf"/>
</dbReference>
<keyword evidence="8" id="KW-1185">Reference proteome</keyword>
<dbReference type="InterPro" id="IPR000504">
    <property type="entry name" value="RRM_dom"/>
</dbReference>
<evidence type="ECO:0000313" key="7">
    <source>
        <dbReference type="Proteomes" id="UP000274504"/>
    </source>
</evidence>
<protein>
    <submittedName>
        <fullName evidence="9">RRM domain-containing protein</fullName>
    </submittedName>
</protein>
<dbReference type="PANTHER" id="PTHR23236:SF11">
    <property type="entry name" value="EUKARYOTIC TRANSLATION INITIATION FACTOR 4H"/>
    <property type="match status" value="1"/>
</dbReference>
<dbReference type="PROSITE" id="PS50102">
    <property type="entry name" value="RRM"/>
    <property type="match status" value="1"/>
</dbReference>
<evidence type="ECO:0000256" key="1">
    <source>
        <dbReference type="ARBA" id="ARBA00022884"/>
    </source>
</evidence>
<gene>
    <name evidence="5" type="ORF">HDID_LOCUS1300</name>
    <name evidence="6" type="ORF">WMSIL1_LOCUS851</name>
</gene>
<organism evidence="9">
    <name type="scientific">Hymenolepis diminuta</name>
    <name type="common">Rat tapeworm</name>
    <dbReference type="NCBI Taxonomy" id="6216"/>
    <lineage>
        <taxon>Eukaryota</taxon>
        <taxon>Metazoa</taxon>
        <taxon>Spiralia</taxon>
        <taxon>Lophotrochozoa</taxon>
        <taxon>Platyhelminthes</taxon>
        <taxon>Cestoda</taxon>
        <taxon>Eucestoda</taxon>
        <taxon>Cyclophyllidea</taxon>
        <taxon>Hymenolepididae</taxon>
        <taxon>Hymenolepis</taxon>
    </lineage>
</organism>
<reference evidence="9" key="1">
    <citation type="submission" date="2017-02" db="UniProtKB">
        <authorList>
            <consortium name="WormBaseParasite"/>
        </authorList>
    </citation>
    <scope>IDENTIFICATION</scope>
</reference>
<proteinExistence type="predicted"/>
<dbReference type="WBParaSite" id="HDID_0000129901-mRNA-1">
    <property type="protein sequence ID" value="HDID_0000129901-mRNA-1"/>
    <property type="gene ID" value="HDID_0000129901"/>
</dbReference>
<dbReference type="GO" id="GO:0003723">
    <property type="term" value="F:RNA binding"/>
    <property type="evidence" value="ECO:0007669"/>
    <property type="project" value="UniProtKB-UniRule"/>
</dbReference>
<feature type="compositionally biased region" description="Gly residues" evidence="3">
    <location>
        <begin position="96"/>
        <end position="114"/>
    </location>
</feature>
<evidence type="ECO:0000313" key="9">
    <source>
        <dbReference type="WBParaSite" id="HDID_0000129901-mRNA-1"/>
    </source>
</evidence>
<reference evidence="5 7" key="2">
    <citation type="submission" date="2018-11" db="EMBL/GenBank/DDBJ databases">
        <authorList>
            <consortium name="Pathogen Informatics"/>
        </authorList>
    </citation>
    <scope>NUCLEOTIDE SEQUENCE [LARGE SCALE GENOMIC DNA]</scope>
</reference>
<evidence type="ECO:0000313" key="6">
    <source>
        <dbReference type="EMBL" id="VUZ39604.1"/>
    </source>
</evidence>
<name>A0A0R3SAC8_HYMDI</name>
<dbReference type="EMBL" id="CABIJS010000021">
    <property type="protein sequence ID" value="VUZ39604.1"/>
    <property type="molecule type" value="Genomic_DNA"/>
</dbReference>
<feature type="region of interest" description="Disordered" evidence="3">
    <location>
        <begin position="88"/>
        <end position="222"/>
    </location>
</feature>
<keyword evidence="1 2" id="KW-0694">RNA-binding</keyword>
<evidence type="ECO:0000256" key="2">
    <source>
        <dbReference type="PROSITE-ProRule" id="PRU00176"/>
    </source>
</evidence>
<reference evidence="6 8" key="3">
    <citation type="submission" date="2019-07" db="EMBL/GenBank/DDBJ databases">
        <authorList>
            <person name="Jastrzebski P J."/>
            <person name="Paukszto L."/>
            <person name="Jastrzebski P J."/>
        </authorList>
    </citation>
    <scope>NUCLEOTIDE SEQUENCE [LARGE SCALE GENOMIC DNA]</scope>
    <source>
        <strain evidence="6 8">WMS-il1</strain>
    </source>
</reference>
<feature type="compositionally biased region" description="Low complexity" evidence="3">
    <location>
        <begin position="145"/>
        <end position="155"/>
    </location>
</feature>
<feature type="compositionally biased region" description="Basic and acidic residues" evidence="3">
    <location>
        <begin position="160"/>
        <end position="175"/>
    </location>
</feature>
<dbReference type="OrthoDB" id="48651at2759"/>
<accession>A0A0R3SAC8</accession>